<dbReference type="InterPro" id="IPR004827">
    <property type="entry name" value="bZIP"/>
</dbReference>
<accession>A0A1X2HSM5</accession>
<dbReference type="AlphaFoldDB" id="A0A1X2HSM5"/>
<name>A0A1X2HSM5_SYNRA</name>
<protein>
    <recommendedName>
        <fullName evidence="2">BZIP domain-containing protein</fullName>
    </recommendedName>
</protein>
<feature type="compositionally biased region" description="Low complexity" evidence="1">
    <location>
        <begin position="41"/>
        <end position="52"/>
    </location>
</feature>
<comment type="caution">
    <text evidence="3">The sequence shown here is derived from an EMBL/GenBank/DDBJ whole genome shotgun (WGS) entry which is preliminary data.</text>
</comment>
<dbReference type="GO" id="GO:0003700">
    <property type="term" value="F:DNA-binding transcription factor activity"/>
    <property type="evidence" value="ECO:0007669"/>
    <property type="project" value="InterPro"/>
</dbReference>
<dbReference type="SMART" id="SM00338">
    <property type="entry name" value="BRLZ"/>
    <property type="match status" value="1"/>
</dbReference>
<evidence type="ECO:0000313" key="3">
    <source>
        <dbReference type="EMBL" id="ORZ02576.1"/>
    </source>
</evidence>
<sequence>MTEISFEHFDPELELGNLDENGRPIRPRKKPGRKPNPPSPAQRKAQNRAAQRAFRERKRREMREAEATVKRCLYARDEALREANNLRRKVDELQYENNYLKGYVLTLKLACNANRVDVPNFWDTGAKDHLGAEKFLFSKSKNIPQTLEFFLDKNLHIVSLEEENIPADLVPDTPSSTADTASPSLPSAVQSSLSNLSLSSTAAVAAAHAASVSSGAPAMPGGLPDFDMSEDIPPPLPPLDLTQTVSVLAPQLQALSSTTQQIDPAFVQHLFHTDVVSGFLDQVTRPNFTIDQTPPELSALIPPEWRSSLQHFSTLRSDASQQTKQPMDVDGDDEEGSYVKSEPYAKDSAMWHNPLTAPHQEGQSVPLWTRNPDGSKTFPPMTPLQYVDQMRLLSRDEQEKDVHGYFTPTELQRRIPHDIRIDVIPGEVMRDQLILFQDFYDANELFKFLMNSAMFLGGSPGNQDCWFVPPSFLRKYWFLCPNHKPTDRMDNNVEIVVYLGQRLQAMMLERKKMYMEREKYIDYFPPPTLFPSITLDSRKSSLEPGEEYSDEEEVDTFKKITDEVPLDIVMDVMEAMPRLTSPNRYPFAT</sequence>
<dbReference type="InterPro" id="IPR021833">
    <property type="entry name" value="DUF3425"/>
</dbReference>
<dbReference type="OMA" id="WFLCPNH"/>
<gene>
    <name evidence="3" type="ORF">BCR43DRAFT_509739</name>
</gene>
<feature type="region of interest" description="Disordered" evidence="1">
    <location>
        <begin position="167"/>
        <end position="186"/>
    </location>
</feature>
<feature type="region of interest" description="Disordered" evidence="1">
    <location>
        <begin position="1"/>
        <end position="62"/>
    </location>
</feature>
<proteinExistence type="predicted"/>
<feature type="compositionally biased region" description="Basic and acidic residues" evidence="1">
    <location>
        <begin position="1"/>
        <end position="11"/>
    </location>
</feature>
<dbReference type="PROSITE" id="PS00036">
    <property type="entry name" value="BZIP_BASIC"/>
    <property type="match status" value="1"/>
</dbReference>
<dbReference type="Pfam" id="PF11905">
    <property type="entry name" value="DUF3425"/>
    <property type="match status" value="1"/>
</dbReference>
<keyword evidence="4" id="KW-1185">Reference proteome</keyword>
<feature type="compositionally biased region" description="Polar residues" evidence="1">
    <location>
        <begin position="314"/>
        <end position="325"/>
    </location>
</feature>
<evidence type="ECO:0000259" key="2">
    <source>
        <dbReference type="PROSITE" id="PS00036"/>
    </source>
</evidence>
<evidence type="ECO:0000256" key="1">
    <source>
        <dbReference type="SAM" id="MobiDB-lite"/>
    </source>
</evidence>
<dbReference type="Proteomes" id="UP000242180">
    <property type="component" value="Unassembled WGS sequence"/>
</dbReference>
<dbReference type="EMBL" id="MCGN01000001">
    <property type="protein sequence ID" value="ORZ02576.1"/>
    <property type="molecule type" value="Genomic_DNA"/>
</dbReference>
<organism evidence="3 4">
    <name type="scientific">Syncephalastrum racemosum</name>
    <name type="common">Filamentous fungus</name>
    <dbReference type="NCBI Taxonomy" id="13706"/>
    <lineage>
        <taxon>Eukaryota</taxon>
        <taxon>Fungi</taxon>
        <taxon>Fungi incertae sedis</taxon>
        <taxon>Mucoromycota</taxon>
        <taxon>Mucoromycotina</taxon>
        <taxon>Mucoromycetes</taxon>
        <taxon>Mucorales</taxon>
        <taxon>Syncephalastraceae</taxon>
        <taxon>Syncephalastrum</taxon>
    </lineage>
</organism>
<feature type="region of interest" description="Disordered" evidence="1">
    <location>
        <begin position="314"/>
        <end position="337"/>
    </location>
</feature>
<evidence type="ECO:0000313" key="4">
    <source>
        <dbReference type="Proteomes" id="UP000242180"/>
    </source>
</evidence>
<dbReference type="SUPFAM" id="SSF57959">
    <property type="entry name" value="Leucine zipper domain"/>
    <property type="match status" value="1"/>
</dbReference>
<feature type="compositionally biased region" description="Low complexity" evidence="1">
    <location>
        <begin position="171"/>
        <end position="186"/>
    </location>
</feature>
<dbReference type="PANTHER" id="PTHR38116:SF9">
    <property type="entry name" value="BZIP DOMAIN-CONTAINING PROTEIN"/>
    <property type="match status" value="1"/>
</dbReference>
<feature type="domain" description="BZIP" evidence="2">
    <location>
        <begin position="43"/>
        <end position="57"/>
    </location>
</feature>
<reference evidence="3 4" key="1">
    <citation type="submission" date="2016-07" db="EMBL/GenBank/DDBJ databases">
        <title>Pervasive Adenine N6-methylation of Active Genes in Fungi.</title>
        <authorList>
            <consortium name="DOE Joint Genome Institute"/>
            <person name="Mondo S.J."/>
            <person name="Dannebaum R.O."/>
            <person name="Kuo R.C."/>
            <person name="Labutti K."/>
            <person name="Haridas S."/>
            <person name="Kuo A."/>
            <person name="Salamov A."/>
            <person name="Ahrendt S.R."/>
            <person name="Lipzen A."/>
            <person name="Sullivan W."/>
            <person name="Andreopoulos W.B."/>
            <person name="Clum A."/>
            <person name="Lindquist E."/>
            <person name="Daum C."/>
            <person name="Ramamoorthy G.K."/>
            <person name="Gryganskyi A."/>
            <person name="Culley D."/>
            <person name="Magnuson J.K."/>
            <person name="James T.Y."/>
            <person name="O'Malley M.A."/>
            <person name="Stajich J.E."/>
            <person name="Spatafora J.W."/>
            <person name="Visel A."/>
            <person name="Grigoriev I.V."/>
        </authorList>
    </citation>
    <scope>NUCLEOTIDE SEQUENCE [LARGE SCALE GENOMIC DNA]</scope>
    <source>
        <strain evidence="3 4">NRRL 2496</strain>
    </source>
</reference>
<dbReference type="InterPro" id="IPR046347">
    <property type="entry name" value="bZIP_sf"/>
</dbReference>
<dbReference type="Gene3D" id="1.20.5.170">
    <property type="match status" value="1"/>
</dbReference>
<dbReference type="OrthoDB" id="125347at2759"/>
<dbReference type="InParanoid" id="A0A1X2HSM5"/>
<dbReference type="PANTHER" id="PTHR38116">
    <property type="entry name" value="CHROMOSOME 7, WHOLE GENOME SHOTGUN SEQUENCE"/>
    <property type="match status" value="1"/>
</dbReference>